<gene>
    <name evidence="1" type="ORF">NM688_g5661</name>
</gene>
<dbReference type="Proteomes" id="UP001148662">
    <property type="component" value="Unassembled WGS sequence"/>
</dbReference>
<sequence>MTLCSPLDTNHVMSSSSEGREEDHDLPTSPAPAIITRDCNTPQPLRLLSFVPIYEVTEVTHPKILRLVMVQFAVSSDAPQRSLTMPRTVRRACLLKAKIGRVPLHADLVTAQLLSSKKVYTHGSDERHRERDREERDVFGPERRLAHEHCKMQAIPNARRLPNSCRRLFSTQHAHLKPINTLSICPEGRYLISGADDGRFVLWDLSTKRERYSCSLALHGAVMSSCWVNATLVLIGCYDSTIHLYQLSEDGSMLLIISSVETPFSGAVQSIDSCKDVRNQHLVAACGDTGLAGLWRLEDNLTFHIIMTTGSSTGYTPRLVKFLNRGELIMICYLETHLVGHAAVSPDERLLLVSNLVDGVDLYTLPKVTPVRNIRQNLRINTIFHVGFFPNTSLGFAGSDHGTIDILDLDSGYVTDSIPRHREDVQIATVHSSEQRTLIAGSSVVAHGRSTLCVWEMSWASLITQENEPLGIHPYIRYSYLLGLLYVAAHMLATIFPAETREIQAVLRDILIFPTPRRGDTQEP</sequence>
<evidence type="ECO:0000313" key="1">
    <source>
        <dbReference type="EMBL" id="KAJ3545107.1"/>
    </source>
</evidence>
<evidence type="ECO:0000313" key="2">
    <source>
        <dbReference type="Proteomes" id="UP001148662"/>
    </source>
</evidence>
<protein>
    <submittedName>
        <fullName evidence="1">Uncharacterized protein</fullName>
    </submittedName>
</protein>
<proteinExistence type="predicted"/>
<organism evidence="1 2">
    <name type="scientific">Phlebia brevispora</name>
    <dbReference type="NCBI Taxonomy" id="194682"/>
    <lineage>
        <taxon>Eukaryota</taxon>
        <taxon>Fungi</taxon>
        <taxon>Dikarya</taxon>
        <taxon>Basidiomycota</taxon>
        <taxon>Agaricomycotina</taxon>
        <taxon>Agaricomycetes</taxon>
        <taxon>Polyporales</taxon>
        <taxon>Meruliaceae</taxon>
        <taxon>Phlebia</taxon>
    </lineage>
</organism>
<keyword evidence="2" id="KW-1185">Reference proteome</keyword>
<accession>A0ACC1SRT4</accession>
<comment type="caution">
    <text evidence="1">The sequence shown here is derived from an EMBL/GenBank/DDBJ whole genome shotgun (WGS) entry which is preliminary data.</text>
</comment>
<reference evidence="1" key="1">
    <citation type="submission" date="2022-07" db="EMBL/GenBank/DDBJ databases">
        <title>Genome Sequence of Phlebia brevispora.</title>
        <authorList>
            <person name="Buettner E."/>
        </authorList>
    </citation>
    <scope>NUCLEOTIDE SEQUENCE</scope>
    <source>
        <strain evidence="1">MPL23</strain>
    </source>
</reference>
<name>A0ACC1SRT4_9APHY</name>
<dbReference type="EMBL" id="JANHOG010001067">
    <property type="protein sequence ID" value="KAJ3545107.1"/>
    <property type="molecule type" value="Genomic_DNA"/>
</dbReference>